<accession>A0A8T0HKT0</accession>
<name>A0A8T0HKT0_CERPU</name>
<keyword evidence="3" id="KW-1185">Reference proteome</keyword>
<reference evidence="2" key="1">
    <citation type="submission" date="2020-06" db="EMBL/GenBank/DDBJ databases">
        <title>WGS assembly of Ceratodon purpureus strain R40.</title>
        <authorList>
            <person name="Carey S.B."/>
            <person name="Jenkins J."/>
            <person name="Shu S."/>
            <person name="Lovell J.T."/>
            <person name="Sreedasyam A."/>
            <person name="Maumus F."/>
            <person name="Tiley G.P."/>
            <person name="Fernandez-Pozo N."/>
            <person name="Barry K."/>
            <person name="Chen C."/>
            <person name="Wang M."/>
            <person name="Lipzen A."/>
            <person name="Daum C."/>
            <person name="Saski C.A."/>
            <person name="Payton A.C."/>
            <person name="Mcbreen J.C."/>
            <person name="Conrad R.E."/>
            <person name="Kollar L.M."/>
            <person name="Olsson S."/>
            <person name="Huttunen S."/>
            <person name="Landis J.B."/>
            <person name="Wickett N.J."/>
            <person name="Johnson M.G."/>
            <person name="Rensing S.A."/>
            <person name="Grimwood J."/>
            <person name="Schmutz J."/>
            <person name="Mcdaniel S.F."/>
        </authorList>
    </citation>
    <scope>NUCLEOTIDE SEQUENCE</scope>
    <source>
        <strain evidence="2">R40</strain>
    </source>
</reference>
<protein>
    <submittedName>
        <fullName evidence="2">Uncharacterized protein</fullName>
    </submittedName>
</protein>
<feature type="signal peptide" evidence="1">
    <location>
        <begin position="1"/>
        <end position="18"/>
    </location>
</feature>
<evidence type="ECO:0000256" key="1">
    <source>
        <dbReference type="SAM" id="SignalP"/>
    </source>
</evidence>
<evidence type="ECO:0000313" key="3">
    <source>
        <dbReference type="Proteomes" id="UP000822688"/>
    </source>
</evidence>
<gene>
    <name evidence="2" type="ORF">KC19_VG005500</name>
</gene>
<feature type="chain" id="PRO_5035905402" evidence="1">
    <location>
        <begin position="19"/>
        <end position="49"/>
    </location>
</feature>
<proteinExistence type="predicted"/>
<dbReference type="Proteomes" id="UP000822688">
    <property type="component" value="Chromosome V"/>
</dbReference>
<organism evidence="2 3">
    <name type="scientific">Ceratodon purpureus</name>
    <name type="common">Fire moss</name>
    <name type="synonym">Dicranum purpureum</name>
    <dbReference type="NCBI Taxonomy" id="3225"/>
    <lineage>
        <taxon>Eukaryota</taxon>
        <taxon>Viridiplantae</taxon>
        <taxon>Streptophyta</taxon>
        <taxon>Embryophyta</taxon>
        <taxon>Bryophyta</taxon>
        <taxon>Bryophytina</taxon>
        <taxon>Bryopsida</taxon>
        <taxon>Dicranidae</taxon>
        <taxon>Pseudoditrichales</taxon>
        <taxon>Ditrichaceae</taxon>
        <taxon>Ceratodon</taxon>
    </lineage>
</organism>
<evidence type="ECO:0000313" key="2">
    <source>
        <dbReference type="EMBL" id="KAG0571363.1"/>
    </source>
</evidence>
<dbReference type="EMBL" id="CM026426">
    <property type="protein sequence ID" value="KAG0571363.1"/>
    <property type="molecule type" value="Genomic_DNA"/>
</dbReference>
<dbReference type="AlphaFoldDB" id="A0A8T0HKT0"/>
<keyword evidence="1" id="KW-0732">Signal</keyword>
<sequence length="49" mass="5353">MRSVCALLASVLSPRLSCRCGVLGFCFAIADLLKKLECRCFGSTPYRVP</sequence>
<comment type="caution">
    <text evidence="2">The sequence shown here is derived from an EMBL/GenBank/DDBJ whole genome shotgun (WGS) entry which is preliminary data.</text>
</comment>